<dbReference type="InterPro" id="IPR053135">
    <property type="entry name" value="AKR2_Oxidoreductase"/>
</dbReference>
<evidence type="ECO:0000256" key="3">
    <source>
        <dbReference type="ARBA" id="ARBA00023014"/>
    </source>
</evidence>
<reference evidence="6 7" key="1">
    <citation type="submission" date="2019-11" db="EMBL/GenBank/DDBJ databases">
        <title>Comparative genomics of hydrocarbon-degrading Desulfosarcina strains.</title>
        <authorList>
            <person name="Watanabe M."/>
            <person name="Kojima H."/>
            <person name="Fukui M."/>
        </authorList>
    </citation>
    <scope>NUCLEOTIDE SEQUENCE [LARGE SCALE GENOMIC DNA]</scope>
    <source>
        <strain evidence="6 7">PL12</strain>
    </source>
</reference>
<gene>
    <name evidence="6" type="ORF">DSCA_47150</name>
</gene>
<dbReference type="EMBL" id="AP021874">
    <property type="protein sequence ID" value="BBO70785.1"/>
    <property type="molecule type" value="Genomic_DNA"/>
</dbReference>
<sequence length="408" mass="44904">MKNKPNCFSRRSFIKSAGAAGLGAALAPLVPGNDSRAAAPAEAAAPAGMPTRPFGRSGVEVPILSLGGMFDIPSNQTMLKQAIRWGVTYWDTAHIYSGGRSEEGIGQYFKAYPRHREKIFLVTKSTARNPKGMSRDLATSLKRMNTDYVDLFFVHAIRDADTMDKSMQAWAREQKAEGRIRLFGFSTHSNMENCLLDAARLDWIDGIMMTYNFRLMHEKKMISAVEACADAGIGLTAMKTQGGGAVGTATSRDLELAGRFVTRGFTDKQAKLKAIWENPRISAICSQMPTMPILMANIAAAVDRTSLTGSDRHFLERYARETFSHYCAGCTRICENAVAGHIPVGDVMRCLMYARSYGNSHDARRRFAAIPDSVRRQLAQADFSVAEARCPRRLPIARLMKEAIGELA</sequence>
<dbReference type="InterPro" id="IPR023210">
    <property type="entry name" value="NADP_OxRdtase_dom"/>
</dbReference>
<dbReference type="InterPro" id="IPR036812">
    <property type="entry name" value="NAD(P)_OxRdtase_dom_sf"/>
</dbReference>
<evidence type="ECO:0000256" key="4">
    <source>
        <dbReference type="SAM" id="SignalP"/>
    </source>
</evidence>
<dbReference type="InterPro" id="IPR006311">
    <property type="entry name" value="TAT_signal"/>
</dbReference>
<keyword evidence="7" id="KW-1185">Reference proteome</keyword>
<dbReference type="OrthoDB" id="5523216at2"/>
<dbReference type="Pfam" id="PF00248">
    <property type="entry name" value="Aldo_ket_red"/>
    <property type="match status" value="1"/>
</dbReference>
<dbReference type="PROSITE" id="PS51318">
    <property type="entry name" value="TAT"/>
    <property type="match status" value="1"/>
</dbReference>
<comment type="subcellular location">
    <subcellularLocation>
        <location evidence="1">Cell envelope</location>
    </subcellularLocation>
</comment>
<proteinExistence type="predicted"/>
<dbReference type="Proteomes" id="UP000427906">
    <property type="component" value="Chromosome"/>
</dbReference>
<dbReference type="RefSeq" id="WP_155318707.1">
    <property type="nucleotide sequence ID" value="NZ_AP021874.1"/>
</dbReference>
<dbReference type="CDD" id="cd19105">
    <property type="entry name" value="AKR_unchar"/>
    <property type="match status" value="1"/>
</dbReference>
<keyword evidence="4" id="KW-0732">Signal</keyword>
<accession>A0A5K7YR38</accession>
<dbReference type="AlphaFoldDB" id="A0A5K7YR38"/>
<comment type="subunit">
    <text evidence="2">Heterodimer of a large and a small subunit.</text>
</comment>
<evidence type="ECO:0000313" key="7">
    <source>
        <dbReference type="Proteomes" id="UP000427906"/>
    </source>
</evidence>
<evidence type="ECO:0000259" key="5">
    <source>
        <dbReference type="Pfam" id="PF00248"/>
    </source>
</evidence>
<protein>
    <recommendedName>
        <fullName evidence="5">NADP-dependent oxidoreductase domain-containing protein</fullName>
    </recommendedName>
</protein>
<keyword evidence="3" id="KW-0479">Metal-binding</keyword>
<dbReference type="InterPro" id="IPR019546">
    <property type="entry name" value="TAT_signal_bac_arc"/>
</dbReference>
<dbReference type="PANTHER" id="PTHR43312:SF1">
    <property type="entry name" value="NADP-DEPENDENT OXIDOREDUCTASE DOMAIN-CONTAINING PROTEIN"/>
    <property type="match status" value="1"/>
</dbReference>
<evidence type="ECO:0000313" key="6">
    <source>
        <dbReference type="EMBL" id="BBO70785.1"/>
    </source>
</evidence>
<evidence type="ECO:0000256" key="2">
    <source>
        <dbReference type="ARBA" id="ARBA00011771"/>
    </source>
</evidence>
<dbReference type="GO" id="GO:0030313">
    <property type="term" value="C:cell envelope"/>
    <property type="evidence" value="ECO:0007669"/>
    <property type="project" value="UniProtKB-SubCell"/>
</dbReference>
<keyword evidence="3" id="KW-0411">Iron-sulfur</keyword>
<keyword evidence="3" id="KW-0408">Iron</keyword>
<organism evidence="6 7">
    <name type="scientific">Desulfosarcina alkanivorans</name>
    <dbReference type="NCBI Taxonomy" id="571177"/>
    <lineage>
        <taxon>Bacteria</taxon>
        <taxon>Pseudomonadati</taxon>
        <taxon>Thermodesulfobacteriota</taxon>
        <taxon>Desulfobacteria</taxon>
        <taxon>Desulfobacterales</taxon>
        <taxon>Desulfosarcinaceae</taxon>
        <taxon>Desulfosarcina</taxon>
    </lineage>
</organism>
<feature type="chain" id="PRO_5024379949" description="NADP-dependent oxidoreductase domain-containing protein" evidence="4">
    <location>
        <begin position="20"/>
        <end position="408"/>
    </location>
</feature>
<feature type="domain" description="NADP-dependent oxidoreductase" evidence="5">
    <location>
        <begin position="73"/>
        <end position="253"/>
    </location>
</feature>
<dbReference type="NCBIfam" id="TIGR01409">
    <property type="entry name" value="TAT_signal_seq"/>
    <property type="match status" value="1"/>
</dbReference>
<dbReference type="SUPFAM" id="SSF51430">
    <property type="entry name" value="NAD(P)-linked oxidoreductase"/>
    <property type="match status" value="1"/>
</dbReference>
<dbReference type="GO" id="GO:0051536">
    <property type="term" value="F:iron-sulfur cluster binding"/>
    <property type="evidence" value="ECO:0007669"/>
    <property type="project" value="UniProtKB-KW"/>
</dbReference>
<feature type="signal peptide" evidence="4">
    <location>
        <begin position="1"/>
        <end position="19"/>
    </location>
</feature>
<evidence type="ECO:0000256" key="1">
    <source>
        <dbReference type="ARBA" id="ARBA00004196"/>
    </source>
</evidence>
<dbReference type="KEGG" id="dalk:DSCA_47150"/>
<name>A0A5K7YR38_9BACT</name>
<dbReference type="Gene3D" id="3.20.20.100">
    <property type="entry name" value="NADP-dependent oxidoreductase domain"/>
    <property type="match status" value="1"/>
</dbReference>
<dbReference type="PANTHER" id="PTHR43312">
    <property type="entry name" value="D-THREO-ALDOSE 1-DEHYDROGENASE"/>
    <property type="match status" value="1"/>
</dbReference>